<dbReference type="GO" id="GO:0006950">
    <property type="term" value="P:response to stress"/>
    <property type="evidence" value="ECO:0007669"/>
    <property type="project" value="UniProtKB-ARBA"/>
</dbReference>
<reference evidence="9 10" key="1">
    <citation type="submission" date="2023-10" db="EMBL/GenBank/DDBJ databases">
        <authorList>
            <person name="Maclean D."/>
            <person name="Macfadyen A."/>
        </authorList>
    </citation>
    <scope>NUCLEOTIDE SEQUENCE [LARGE SCALE GENOMIC DNA]</scope>
</reference>
<comment type="similarity">
    <text evidence="3 8">Belongs to the derlin family.</text>
</comment>
<dbReference type="InterPro" id="IPR007599">
    <property type="entry name" value="DER1"/>
</dbReference>
<dbReference type="SUPFAM" id="SSF144091">
    <property type="entry name" value="Rhomboid-like"/>
    <property type="match status" value="1"/>
</dbReference>
<evidence type="ECO:0000256" key="7">
    <source>
        <dbReference type="ARBA" id="ARBA00023136"/>
    </source>
</evidence>
<dbReference type="Proteomes" id="UP001314263">
    <property type="component" value="Unassembled WGS sequence"/>
</dbReference>
<feature type="transmembrane region" description="Helical" evidence="8">
    <location>
        <begin position="148"/>
        <end position="170"/>
    </location>
</feature>
<keyword evidence="10" id="KW-1185">Reference proteome</keyword>
<comment type="caution">
    <text evidence="9">The sequence shown here is derived from an EMBL/GenBank/DDBJ whole genome shotgun (WGS) entry which is preliminary data.</text>
</comment>
<evidence type="ECO:0000313" key="10">
    <source>
        <dbReference type="Proteomes" id="UP001314263"/>
    </source>
</evidence>
<organism evidence="9 10">
    <name type="scientific">Coccomyxa viridis</name>
    <dbReference type="NCBI Taxonomy" id="1274662"/>
    <lineage>
        <taxon>Eukaryota</taxon>
        <taxon>Viridiplantae</taxon>
        <taxon>Chlorophyta</taxon>
        <taxon>core chlorophytes</taxon>
        <taxon>Trebouxiophyceae</taxon>
        <taxon>Trebouxiophyceae incertae sedis</taxon>
        <taxon>Coccomyxaceae</taxon>
        <taxon>Coccomyxa</taxon>
    </lineage>
</organism>
<comment type="function">
    <text evidence="1">May be involved in the degradation process of specific misfolded endoplasmic reticulum (ER) luminal proteins.</text>
</comment>
<evidence type="ECO:0000256" key="6">
    <source>
        <dbReference type="ARBA" id="ARBA00022989"/>
    </source>
</evidence>
<dbReference type="AlphaFoldDB" id="A0AAV1IJI2"/>
<evidence type="ECO:0000256" key="3">
    <source>
        <dbReference type="ARBA" id="ARBA00008917"/>
    </source>
</evidence>
<dbReference type="GO" id="GO:0005789">
    <property type="term" value="C:endoplasmic reticulum membrane"/>
    <property type="evidence" value="ECO:0007669"/>
    <property type="project" value="UniProtKB-SubCell"/>
</dbReference>
<evidence type="ECO:0000313" key="9">
    <source>
        <dbReference type="EMBL" id="CAK0786360.1"/>
    </source>
</evidence>
<proteinExistence type="inferred from homology"/>
<comment type="subcellular location">
    <subcellularLocation>
        <location evidence="2 8">Endoplasmic reticulum membrane</location>
        <topology evidence="2 8">Multi-pass membrane protein</topology>
    </subcellularLocation>
</comment>
<protein>
    <recommendedName>
        <fullName evidence="8">Derlin</fullName>
    </recommendedName>
</protein>
<feature type="transmembrane region" description="Helical" evidence="8">
    <location>
        <begin position="104"/>
        <end position="127"/>
    </location>
</feature>
<dbReference type="Pfam" id="PF04511">
    <property type="entry name" value="DER1"/>
    <property type="match status" value="1"/>
</dbReference>
<evidence type="ECO:0000256" key="8">
    <source>
        <dbReference type="RuleBase" id="RU363059"/>
    </source>
</evidence>
<dbReference type="EMBL" id="CAUYUE010000014">
    <property type="protein sequence ID" value="CAK0786360.1"/>
    <property type="molecule type" value="Genomic_DNA"/>
</dbReference>
<dbReference type="PANTHER" id="PTHR11009">
    <property type="entry name" value="DER1-LIKE PROTEIN, DERLIN"/>
    <property type="match status" value="1"/>
</dbReference>
<evidence type="ECO:0000256" key="5">
    <source>
        <dbReference type="ARBA" id="ARBA00022824"/>
    </source>
</evidence>
<comment type="function">
    <text evidence="8">May be involved in the degradation of misfolded endoplasmic reticulum (ER) luminal proteins.</text>
</comment>
<feature type="transmembrane region" description="Helical" evidence="8">
    <location>
        <begin position="62"/>
        <end position="84"/>
    </location>
</feature>
<keyword evidence="5 8" id="KW-0256">Endoplasmic reticulum</keyword>
<sequence length="250" mass="27834">MPQNIHQPAANSPSDWYFSLPPITRLYGTVCVAATLLSVLGLLNPIQLFLSWPLIVGKLQIWRLITCFIFLGKPSFPFLLRVLWIIQYGAQLEKVTFQFSTADFVYMLLFGMASLLGASLVVPVAFLGPSLIFMMTYVWSRNFPTGSVSIMGLVSLQAFYLPFAMLALSLVMGGDWMSDLLGILAGHLYYFLKDLHPAAGGGRYLETPTFLKRWLLQAGIGQVNVREVPMSHPSDMGFRAFSGRGRRLAN</sequence>
<dbReference type="InterPro" id="IPR035952">
    <property type="entry name" value="Rhomboid-like_sf"/>
</dbReference>
<keyword evidence="6 8" id="KW-1133">Transmembrane helix</keyword>
<evidence type="ECO:0000256" key="1">
    <source>
        <dbReference type="ARBA" id="ARBA00003292"/>
    </source>
</evidence>
<accession>A0AAV1IJI2</accession>
<keyword evidence="4 8" id="KW-0812">Transmembrane</keyword>
<evidence type="ECO:0000256" key="2">
    <source>
        <dbReference type="ARBA" id="ARBA00004477"/>
    </source>
</evidence>
<evidence type="ECO:0000256" key="4">
    <source>
        <dbReference type="ARBA" id="ARBA00022692"/>
    </source>
</evidence>
<feature type="transmembrane region" description="Helical" evidence="8">
    <location>
        <begin position="26"/>
        <end position="50"/>
    </location>
</feature>
<name>A0AAV1IJI2_9CHLO</name>
<keyword evidence="7 8" id="KW-0472">Membrane</keyword>
<gene>
    <name evidence="9" type="ORF">CVIRNUC_009573</name>
</gene>